<reference evidence="2 3" key="1">
    <citation type="journal article" date="2010" name="Stand. Genomic Sci.">
        <title>Complete genome sequence of Acidaminococcus fermentans type strain (VR4).</title>
        <authorList>
            <person name="Chang Y.J."/>
            <person name="Pukall R."/>
            <person name="Saunders E."/>
            <person name="Lapidus A."/>
            <person name="Copeland A."/>
            <person name="Nolan M."/>
            <person name="Glavina Del Rio T."/>
            <person name="Lucas S."/>
            <person name="Chen F."/>
            <person name="Tice H."/>
            <person name="Cheng J.F."/>
            <person name="Han C."/>
            <person name="Detter J.C."/>
            <person name="Bruce D."/>
            <person name="Goodwin L."/>
            <person name="Pitluck S."/>
            <person name="Mikhailova N."/>
            <person name="Liolios K."/>
            <person name="Pati A."/>
            <person name="Ivanova N."/>
            <person name="Mavromatis K."/>
            <person name="Chen A."/>
            <person name="Palaniappan K."/>
            <person name="Land M."/>
            <person name="Hauser L."/>
            <person name="Jeffries C.D."/>
            <person name="Brettin T."/>
            <person name="Rohde M."/>
            <person name="Goker M."/>
            <person name="Bristow J."/>
            <person name="Eisen J.A."/>
            <person name="Markowitz V."/>
            <person name="Hugenholtz P."/>
            <person name="Kyrpides N.C."/>
            <person name="Klenk H.P."/>
        </authorList>
    </citation>
    <scope>NUCLEOTIDE SEQUENCE [LARGE SCALE GENOMIC DNA]</scope>
    <source>
        <strain evidence="3">ATCC 25085 / DSM 20731 / CCUG 9996 / CIP 106432 / VR4</strain>
    </source>
</reference>
<proteinExistence type="predicted"/>
<dbReference type="RefSeq" id="WP_012938427.1">
    <property type="nucleotide sequence ID" value="NC_013740.1"/>
</dbReference>
<dbReference type="Pfam" id="PF12697">
    <property type="entry name" value="Abhydrolase_6"/>
    <property type="match status" value="1"/>
</dbReference>
<dbReference type="GO" id="GO:0016020">
    <property type="term" value="C:membrane"/>
    <property type="evidence" value="ECO:0007669"/>
    <property type="project" value="TreeGrafter"/>
</dbReference>
<dbReference type="HOGENOM" id="CLU_083607_0_0_9"/>
<feature type="domain" description="AB hydrolase-1" evidence="1">
    <location>
        <begin position="48"/>
        <end position="223"/>
    </location>
</feature>
<evidence type="ECO:0000313" key="3">
    <source>
        <dbReference type="Proteomes" id="UP000001902"/>
    </source>
</evidence>
<name>D2RK36_ACIFV</name>
<organism evidence="2 3">
    <name type="scientific">Acidaminococcus fermentans (strain ATCC 25085 / DSM 20731 / CCUG 9996 / CIP 106432 / VR4)</name>
    <dbReference type="NCBI Taxonomy" id="591001"/>
    <lineage>
        <taxon>Bacteria</taxon>
        <taxon>Bacillati</taxon>
        <taxon>Bacillota</taxon>
        <taxon>Negativicutes</taxon>
        <taxon>Acidaminococcales</taxon>
        <taxon>Acidaminococcaceae</taxon>
        <taxon>Acidaminococcus</taxon>
    </lineage>
</organism>
<dbReference type="GO" id="GO:0016787">
    <property type="term" value="F:hydrolase activity"/>
    <property type="evidence" value="ECO:0007669"/>
    <property type="project" value="UniProtKB-KW"/>
</dbReference>
<dbReference type="InterPro" id="IPR050266">
    <property type="entry name" value="AB_hydrolase_sf"/>
</dbReference>
<sequence>MTGKKDAAVYCLAGNLCAPDVFAKIQFPPCFRKEHFDYLNQCSSGNVDQIADELIGQVRKDQYEKAVLLGYSAGGVIALAAASKAPELFQGLILSNTGVCASGNSQSHFPQELKEHGREPEFMQGFLSSCFVDGCLPEEIGGKMLQYAFQAPLDKAIEVSASLREANYSESVKRFKAPVLILWGEKDRRRTLTSLLQLEKCLPQAEVYKLDAGHTPMWDAAAEYQKHCMEFLNSLFRK</sequence>
<dbReference type="AlphaFoldDB" id="D2RK36"/>
<dbReference type="PANTHER" id="PTHR43798">
    <property type="entry name" value="MONOACYLGLYCEROL LIPASE"/>
    <property type="match status" value="1"/>
</dbReference>
<accession>D2RK36</accession>
<protein>
    <submittedName>
        <fullName evidence="2">Alpha/beta hydrolase fold protein</fullName>
    </submittedName>
</protein>
<dbReference type="InterPro" id="IPR000073">
    <property type="entry name" value="AB_hydrolase_1"/>
</dbReference>
<gene>
    <name evidence="2" type="ordered locus">Acfer_1069</name>
</gene>
<keyword evidence="2" id="KW-0378">Hydrolase</keyword>
<dbReference type="STRING" id="591001.Acfer_1069"/>
<evidence type="ECO:0000259" key="1">
    <source>
        <dbReference type="Pfam" id="PF12697"/>
    </source>
</evidence>
<dbReference type="eggNOG" id="COG3208">
    <property type="taxonomic scope" value="Bacteria"/>
</dbReference>
<dbReference type="OrthoDB" id="9797695at2"/>
<dbReference type="PANTHER" id="PTHR43798:SF33">
    <property type="entry name" value="HYDROLASE, PUTATIVE (AFU_ORTHOLOGUE AFUA_2G14860)-RELATED"/>
    <property type="match status" value="1"/>
</dbReference>
<dbReference type="Gene3D" id="3.40.50.1820">
    <property type="entry name" value="alpha/beta hydrolase"/>
    <property type="match status" value="1"/>
</dbReference>
<dbReference type="GeneID" id="78334793"/>
<dbReference type="EMBL" id="CP001859">
    <property type="protein sequence ID" value="ADB47438.1"/>
    <property type="molecule type" value="Genomic_DNA"/>
</dbReference>
<dbReference type="Proteomes" id="UP000001902">
    <property type="component" value="Chromosome"/>
</dbReference>
<dbReference type="InterPro" id="IPR029058">
    <property type="entry name" value="AB_hydrolase_fold"/>
</dbReference>
<keyword evidence="3" id="KW-1185">Reference proteome</keyword>
<evidence type="ECO:0000313" key="2">
    <source>
        <dbReference type="EMBL" id="ADB47438.1"/>
    </source>
</evidence>
<dbReference type="KEGG" id="afn:Acfer_1069"/>
<dbReference type="SUPFAM" id="SSF53474">
    <property type="entry name" value="alpha/beta-Hydrolases"/>
    <property type="match status" value="1"/>
</dbReference>